<dbReference type="Pfam" id="PF03551">
    <property type="entry name" value="PadR"/>
    <property type="match status" value="1"/>
</dbReference>
<dbReference type="Proteomes" id="UP000270616">
    <property type="component" value="Unassembled WGS sequence"/>
</dbReference>
<feature type="domain" description="Transcription regulator PadR C-terminal" evidence="2">
    <location>
        <begin position="94"/>
        <end position="171"/>
    </location>
</feature>
<dbReference type="Pfam" id="PF10400">
    <property type="entry name" value="Vir_act_alpha_C"/>
    <property type="match status" value="1"/>
</dbReference>
<dbReference type="SUPFAM" id="SSF46785">
    <property type="entry name" value="Winged helix' DNA-binding domain"/>
    <property type="match status" value="1"/>
</dbReference>
<dbReference type="InterPro" id="IPR005149">
    <property type="entry name" value="Tscrpt_reg_PadR_N"/>
</dbReference>
<dbReference type="EMBL" id="RKMF01000002">
    <property type="protein sequence ID" value="ROZ64674.1"/>
    <property type="molecule type" value="Genomic_DNA"/>
</dbReference>
<proteinExistence type="predicted"/>
<protein>
    <submittedName>
        <fullName evidence="3">PadR family transcriptional regulator</fullName>
    </submittedName>
</protein>
<name>A0A3N3ZST6_9MICC</name>
<sequence length="183" mass="19966">MAHVILGLLLLRPMSLYDLLKAFEEGISLFYSASAGSIKRALEGLLRRGEVEIVSQDVEGRRRKTYGITDAGQAAFQEWILSPPERADMDTAVLSRVYFLGLLDATDRLTALEQLRTTVAAEAATLEVVESQVATSEVPAELGDVARYGRATLDYGIRAHQTALTWLDELLGRAAADAEKGAR</sequence>
<feature type="domain" description="Transcription regulator PadR N-terminal" evidence="1">
    <location>
        <begin position="5"/>
        <end position="78"/>
    </location>
</feature>
<dbReference type="Gene3D" id="1.10.10.10">
    <property type="entry name" value="Winged helix-like DNA-binding domain superfamily/Winged helix DNA-binding domain"/>
    <property type="match status" value="1"/>
</dbReference>
<evidence type="ECO:0000313" key="4">
    <source>
        <dbReference type="Proteomes" id="UP000270616"/>
    </source>
</evidence>
<dbReference type="PANTHER" id="PTHR43252:SF4">
    <property type="entry name" value="TRANSCRIPTIONAL REGULATORY PROTEIN"/>
    <property type="match status" value="1"/>
</dbReference>
<comment type="caution">
    <text evidence="3">The sequence shown here is derived from an EMBL/GenBank/DDBJ whole genome shotgun (WGS) entry which is preliminary data.</text>
</comment>
<dbReference type="InterPro" id="IPR036388">
    <property type="entry name" value="WH-like_DNA-bd_sf"/>
</dbReference>
<evidence type="ECO:0000313" key="3">
    <source>
        <dbReference type="EMBL" id="ROZ64674.1"/>
    </source>
</evidence>
<reference evidence="3 4" key="1">
    <citation type="submission" date="2018-10" db="EMBL/GenBank/DDBJ databases">
        <title>Kocuria sp. M5W7-7, whole genome shotgun sequence.</title>
        <authorList>
            <person name="Tuo L."/>
        </authorList>
    </citation>
    <scope>NUCLEOTIDE SEQUENCE [LARGE SCALE GENOMIC DNA]</scope>
    <source>
        <strain evidence="3 4">M5W7-7</strain>
    </source>
</reference>
<dbReference type="PANTHER" id="PTHR43252">
    <property type="entry name" value="TRANSCRIPTIONAL REGULATOR YQJI"/>
    <property type="match status" value="1"/>
</dbReference>
<dbReference type="InterPro" id="IPR018309">
    <property type="entry name" value="Tscrpt_reg_PadR_C"/>
</dbReference>
<keyword evidence="4" id="KW-1185">Reference proteome</keyword>
<dbReference type="Gene3D" id="6.10.140.190">
    <property type="match status" value="1"/>
</dbReference>
<evidence type="ECO:0000259" key="1">
    <source>
        <dbReference type="Pfam" id="PF03551"/>
    </source>
</evidence>
<organism evidence="3 4">
    <name type="scientific">Kocuria soli</name>
    <dbReference type="NCBI Taxonomy" id="2485125"/>
    <lineage>
        <taxon>Bacteria</taxon>
        <taxon>Bacillati</taxon>
        <taxon>Actinomycetota</taxon>
        <taxon>Actinomycetes</taxon>
        <taxon>Micrococcales</taxon>
        <taxon>Micrococcaceae</taxon>
        <taxon>Kocuria</taxon>
    </lineage>
</organism>
<accession>A0A3N3ZST6</accession>
<dbReference type="OrthoDB" id="3186544at2"/>
<evidence type="ECO:0000259" key="2">
    <source>
        <dbReference type="Pfam" id="PF10400"/>
    </source>
</evidence>
<dbReference type="RefSeq" id="WP_123823980.1">
    <property type="nucleotide sequence ID" value="NZ_RKMF01000002.1"/>
</dbReference>
<dbReference type="AlphaFoldDB" id="A0A3N3ZST6"/>
<dbReference type="InterPro" id="IPR036390">
    <property type="entry name" value="WH_DNA-bd_sf"/>
</dbReference>
<gene>
    <name evidence="3" type="ORF">EDL96_02170</name>
</gene>